<evidence type="ECO:0000259" key="4">
    <source>
        <dbReference type="PROSITE" id="PS50932"/>
    </source>
</evidence>
<gene>
    <name evidence="5" type="ORF">J4H92_06285</name>
</gene>
<reference evidence="5" key="1">
    <citation type="submission" date="2021-03" db="EMBL/GenBank/DDBJ databases">
        <title>Leucobacter chromiisoli sp. nov., isolated from chromium-containing soil of chemical plant.</title>
        <authorList>
            <person name="Xu Z."/>
        </authorList>
    </citation>
    <scope>NUCLEOTIDE SEQUENCE</scope>
    <source>
        <strain evidence="5">S27</strain>
    </source>
</reference>
<sequence length="353" mass="37437">MAVSPRVPTLKDVAELAGVHVATASRALSNAQSHLVNEATREKVSSAAAELGYRTNALARSLRRGASGTLGVVVADLANPFIVNLVRGIEQETRPKDLLPLIVETRDDPARLRSTVQQLLYSRVDAIILAAAHLSDAEYVADLAGQLPVVLAVRGFDEQGPTGGSLLEVMQDDLLGTRAAVEHLLHLGHRRLAEIRGPQTISSFANRSRGFQEAIAAWPGAEDLSPGLYAAQGDVSEGRRIAAELLAIPHDSRPTAIFAHNDLLAVGALEALRDAGLSCPEDLSIVGYNDAPLVDHLDPPLTTVRLPSNEIGRQSARLAIAAIDGQTGAAPTRLMLLPEFVQRGSTRSFAEAA</sequence>
<comment type="caution">
    <text evidence="5">The sequence shown here is derived from an EMBL/GenBank/DDBJ whole genome shotgun (WGS) entry which is preliminary data.</text>
</comment>
<dbReference type="InterPro" id="IPR000843">
    <property type="entry name" value="HTH_LacI"/>
</dbReference>
<dbReference type="PANTHER" id="PTHR30146:SF138">
    <property type="entry name" value="TRANSCRIPTIONAL REGULATORY PROTEIN"/>
    <property type="match status" value="1"/>
</dbReference>
<keyword evidence="1" id="KW-0805">Transcription regulation</keyword>
<dbReference type="GO" id="GO:0003700">
    <property type="term" value="F:DNA-binding transcription factor activity"/>
    <property type="evidence" value="ECO:0007669"/>
    <property type="project" value="TreeGrafter"/>
</dbReference>
<organism evidence="5 6">
    <name type="scientific">Leucobacter weissii</name>
    <dbReference type="NCBI Taxonomy" id="1983706"/>
    <lineage>
        <taxon>Bacteria</taxon>
        <taxon>Bacillati</taxon>
        <taxon>Actinomycetota</taxon>
        <taxon>Actinomycetes</taxon>
        <taxon>Micrococcales</taxon>
        <taxon>Microbacteriaceae</taxon>
        <taxon>Leucobacter</taxon>
    </lineage>
</organism>
<dbReference type="InterPro" id="IPR028082">
    <property type="entry name" value="Peripla_BP_I"/>
</dbReference>
<dbReference type="RefSeq" id="WP_208097272.1">
    <property type="nucleotide sequence ID" value="NZ_JAGDYM010000006.1"/>
</dbReference>
<protein>
    <submittedName>
        <fullName evidence="5">LacI family DNA-binding transcriptional regulator</fullName>
    </submittedName>
</protein>
<dbReference type="Gene3D" id="1.10.260.40">
    <property type="entry name" value="lambda repressor-like DNA-binding domains"/>
    <property type="match status" value="1"/>
</dbReference>
<dbReference type="CDD" id="cd01392">
    <property type="entry name" value="HTH_LacI"/>
    <property type="match status" value="1"/>
</dbReference>
<dbReference type="SMART" id="SM00354">
    <property type="entry name" value="HTH_LACI"/>
    <property type="match status" value="1"/>
</dbReference>
<dbReference type="SUPFAM" id="SSF47413">
    <property type="entry name" value="lambda repressor-like DNA-binding domains"/>
    <property type="match status" value="1"/>
</dbReference>
<dbReference type="Pfam" id="PF13377">
    <property type="entry name" value="Peripla_BP_3"/>
    <property type="match status" value="1"/>
</dbReference>
<dbReference type="GO" id="GO:0000976">
    <property type="term" value="F:transcription cis-regulatory region binding"/>
    <property type="evidence" value="ECO:0007669"/>
    <property type="project" value="TreeGrafter"/>
</dbReference>
<keyword evidence="6" id="KW-1185">Reference proteome</keyword>
<keyword evidence="3" id="KW-0804">Transcription</keyword>
<evidence type="ECO:0000313" key="5">
    <source>
        <dbReference type="EMBL" id="MBO1901557.1"/>
    </source>
</evidence>
<dbReference type="InterPro" id="IPR010982">
    <property type="entry name" value="Lambda_DNA-bd_dom_sf"/>
</dbReference>
<evidence type="ECO:0000256" key="2">
    <source>
        <dbReference type="ARBA" id="ARBA00023125"/>
    </source>
</evidence>
<dbReference type="Gene3D" id="3.40.50.2300">
    <property type="match status" value="2"/>
</dbReference>
<dbReference type="Pfam" id="PF00356">
    <property type="entry name" value="LacI"/>
    <property type="match status" value="1"/>
</dbReference>
<name>A0A939SA40_9MICO</name>
<dbReference type="AlphaFoldDB" id="A0A939SA40"/>
<dbReference type="Proteomes" id="UP000664382">
    <property type="component" value="Unassembled WGS sequence"/>
</dbReference>
<dbReference type="EMBL" id="JAGDYM010000006">
    <property type="protein sequence ID" value="MBO1901557.1"/>
    <property type="molecule type" value="Genomic_DNA"/>
</dbReference>
<evidence type="ECO:0000256" key="3">
    <source>
        <dbReference type="ARBA" id="ARBA00023163"/>
    </source>
</evidence>
<evidence type="ECO:0000256" key="1">
    <source>
        <dbReference type="ARBA" id="ARBA00023015"/>
    </source>
</evidence>
<accession>A0A939SA40</accession>
<evidence type="ECO:0000313" key="6">
    <source>
        <dbReference type="Proteomes" id="UP000664382"/>
    </source>
</evidence>
<feature type="domain" description="HTH lacI-type" evidence="4">
    <location>
        <begin position="8"/>
        <end position="64"/>
    </location>
</feature>
<proteinExistence type="predicted"/>
<keyword evidence="2 5" id="KW-0238">DNA-binding</keyword>
<dbReference type="PROSITE" id="PS50932">
    <property type="entry name" value="HTH_LACI_2"/>
    <property type="match status" value="1"/>
</dbReference>
<dbReference type="SUPFAM" id="SSF53822">
    <property type="entry name" value="Periplasmic binding protein-like I"/>
    <property type="match status" value="1"/>
</dbReference>
<dbReference type="InterPro" id="IPR046335">
    <property type="entry name" value="LacI/GalR-like_sensor"/>
</dbReference>
<dbReference type="PANTHER" id="PTHR30146">
    <property type="entry name" value="LACI-RELATED TRANSCRIPTIONAL REPRESSOR"/>
    <property type="match status" value="1"/>
</dbReference>